<reference evidence="2 3" key="1">
    <citation type="submission" date="2016-11" db="EMBL/GenBank/DDBJ databases">
        <authorList>
            <person name="Jaros S."/>
            <person name="Januszkiewicz K."/>
            <person name="Wedrychowicz H."/>
        </authorList>
    </citation>
    <scope>NUCLEOTIDE SEQUENCE [LARGE SCALE GENOMIC DNA]</scope>
</reference>
<evidence type="ECO:0000313" key="2">
    <source>
        <dbReference type="EMBL" id="SGY21876.1"/>
    </source>
</evidence>
<feature type="compositionally biased region" description="Basic and acidic residues" evidence="1">
    <location>
        <begin position="162"/>
        <end position="182"/>
    </location>
</feature>
<evidence type="ECO:0000256" key="1">
    <source>
        <dbReference type="SAM" id="MobiDB-lite"/>
    </source>
</evidence>
<proteinExistence type="predicted"/>
<evidence type="ECO:0000313" key="3">
    <source>
        <dbReference type="Proteomes" id="UP000249464"/>
    </source>
</evidence>
<dbReference type="EMBL" id="FQNC01000018">
    <property type="protein sequence ID" value="SGY21876.1"/>
    <property type="molecule type" value="Genomic_DNA"/>
</dbReference>
<gene>
    <name evidence="2" type="primary">BQ5605_C016g08286</name>
    <name evidence="2" type="ORF">BQ5605_C016G08286</name>
</gene>
<feature type="compositionally biased region" description="Basic and acidic residues" evidence="1">
    <location>
        <begin position="193"/>
        <end position="205"/>
    </location>
</feature>
<feature type="region of interest" description="Disordered" evidence="1">
    <location>
        <begin position="161"/>
        <end position="205"/>
    </location>
</feature>
<dbReference type="Proteomes" id="UP000249464">
    <property type="component" value="Unassembled WGS sequence"/>
</dbReference>
<dbReference type="AlphaFoldDB" id="A0A2X0NTE4"/>
<sequence length="205" mass="21860">MAASRFTRVTPLLRSLASTPTRPSTSAAVSFTPLATTSSRFPTSSLRCTFSTTSTSYASEAPPQSPWEARGFQSEVPMFDRLQSHPEVLQSIEQLAEIVKEKTGVDLRNGDAPTMSLMYKLAQDSELRTAAESLMVALRSAGIQVDPKQAFNALQMMGGAGFEDKNSLKDLHEAVRKGKGEEGGEGGEGEGEGEGKGEGEKGGKK</sequence>
<feature type="compositionally biased region" description="Acidic residues" evidence="1">
    <location>
        <begin position="183"/>
        <end position="192"/>
    </location>
</feature>
<organism evidence="2 3">
    <name type="scientific">Microbotryum silenes-dioicae</name>
    <dbReference type="NCBI Taxonomy" id="796604"/>
    <lineage>
        <taxon>Eukaryota</taxon>
        <taxon>Fungi</taxon>
        <taxon>Dikarya</taxon>
        <taxon>Basidiomycota</taxon>
        <taxon>Pucciniomycotina</taxon>
        <taxon>Microbotryomycetes</taxon>
        <taxon>Microbotryales</taxon>
        <taxon>Microbotryaceae</taxon>
        <taxon>Microbotryum</taxon>
    </lineage>
</organism>
<name>A0A2X0NTE4_9BASI</name>
<keyword evidence="3" id="KW-1185">Reference proteome</keyword>
<accession>A0A2X0NTE4</accession>
<protein>
    <submittedName>
        <fullName evidence="2">BQ5605_C016g08286 protein</fullName>
    </submittedName>
</protein>